<keyword evidence="1" id="KW-0812">Transmembrane</keyword>
<dbReference type="KEGG" id="hae:halTADL_3059"/>
<evidence type="ECO:0000313" key="3">
    <source>
        <dbReference type="EMBL" id="SEI53124.1"/>
    </source>
</evidence>
<accession>A0A2H4Q5W5</accession>
<organism evidence="3 4">
    <name type="scientific">Halohasta litchfieldiae</name>
    <dbReference type="NCBI Taxonomy" id="1073996"/>
    <lineage>
        <taxon>Archaea</taxon>
        <taxon>Methanobacteriati</taxon>
        <taxon>Methanobacteriota</taxon>
        <taxon>Stenosarchaea group</taxon>
        <taxon>Halobacteria</taxon>
        <taxon>Halobacteriales</taxon>
        <taxon>Haloferacaceae</taxon>
        <taxon>Halohasta</taxon>
    </lineage>
</organism>
<keyword evidence="4" id="KW-1185">Reference proteome</keyword>
<feature type="domain" description="DUF7991" evidence="2">
    <location>
        <begin position="1"/>
        <end position="104"/>
    </location>
</feature>
<dbReference type="RefSeq" id="WP_089670837.1">
    <property type="nucleotide sequence ID" value="NZ_CP024845.1"/>
</dbReference>
<reference evidence="3 4" key="1">
    <citation type="submission" date="2016-10" db="EMBL/GenBank/DDBJ databases">
        <authorList>
            <person name="de Groot N.N."/>
        </authorList>
    </citation>
    <scope>NUCLEOTIDE SEQUENCE [LARGE SCALE GENOMIC DNA]</scope>
    <source>
        <strain evidence="3 4">DSM 22187</strain>
    </source>
</reference>
<feature type="transmembrane region" description="Helical" evidence="1">
    <location>
        <begin position="72"/>
        <end position="94"/>
    </location>
</feature>
<feature type="transmembrane region" description="Helical" evidence="1">
    <location>
        <begin position="6"/>
        <end position="24"/>
    </location>
</feature>
<dbReference type="Pfam" id="PF25953">
    <property type="entry name" value="DUF7991"/>
    <property type="match status" value="1"/>
</dbReference>
<feature type="transmembrane region" description="Helical" evidence="1">
    <location>
        <begin position="36"/>
        <end position="60"/>
    </location>
</feature>
<gene>
    <name evidence="3" type="ORF">SAMN05444271_10266</name>
</gene>
<sequence>MVSIIGLVVFGGVVVGHTLLAAILTRFFRLRLKTQFGWVIYVLTLIPVVLFLSTLVFTGVLGLGPNLGSPTVVFGVMIGLPIAIGLTLDLLYVAQPDEVELPETQ</sequence>
<dbReference type="OrthoDB" id="239417at2157"/>
<dbReference type="EMBL" id="FNYR01000002">
    <property type="protein sequence ID" value="SEI53124.1"/>
    <property type="molecule type" value="Genomic_DNA"/>
</dbReference>
<keyword evidence="1" id="KW-0472">Membrane</keyword>
<evidence type="ECO:0000256" key="1">
    <source>
        <dbReference type="SAM" id="Phobius"/>
    </source>
</evidence>
<dbReference type="Proteomes" id="UP000198888">
    <property type="component" value="Unassembled WGS sequence"/>
</dbReference>
<name>A0A1H6RIH4_9EURY</name>
<dbReference type="STRING" id="1073996.SAMN05444271_10266"/>
<dbReference type="InterPro" id="IPR058304">
    <property type="entry name" value="DUF7991"/>
</dbReference>
<dbReference type="GeneID" id="35003827"/>
<protein>
    <recommendedName>
        <fullName evidence="2">DUF7991 domain-containing protein</fullName>
    </recommendedName>
</protein>
<evidence type="ECO:0000259" key="2">
    <source>
        <dbReference type="Pfam" id="PF25953"/>
    </source>
</evidence>
<accession>A0A1H6RIH4</accession>
<evidence type="ECO:0000313" key="4">
    <source>
        <dbReference type="Proteomes" id="UP000198888"/>
    </source>
</evidence>
<keyword evidence="1" id="KW-1133">Transmembrane helix</keyword>
<proteinExistence type="predicted"/>
<dbReference type="AlphaFoldDB" id="A0A1H6RIH4"/>